<accession>A0A238LMY5</accession>
<dbReference type="Gene3D" id="3.90.50.10">
    <property type="entry name" value="Photosynthetic Reaction Center, subunit H, domain 2"/>
    <property type="match status" value="1"/>
</dbReference>
<protein>
    <submittedName>
        <fullName evidence="2">PRC-barrel domain protein</fullName>
    </submittedName>
</protein>
<evidence type="ECO:0000313" key="3">
    <source>
        <dbReference type="Proteomes" id="UP000201613"/>
    </source>
</evidence>
<dbReference type="InterPro" id="IPR014747">
    <property type="entry name" value="Bac_photo_RC_H_C"/>
</dbReference>
<feature type="domain" description="PRC-barrel" evidence="1">
    <location>
        <begin position="141"/>
        <end position="197"/>
    </location>
</feature>
<evidence type="ECO:0000313" key="2">
    <source>
        <dbReference type="EMBL" id="SMY10276.1"/>
    </source>
</evidence>
<evidence type="ECO:0000259" key="1">
    <source>
        <dbReference type="Pfam" id="PF05239"/>
    </source>
</evidence>
<dbReference type="GO" id="GO:0030077">
    <property type="term" value="C:plasma membrane light-harvesting complex"/>
    <property type="evidence" value="ECO:0007669"/>
    <property type="project" value="InterPro"/>
</dbReference>
<dbReference type="OrthoDB" id="7865530at2"/>
<proteinExistence type="predicted"/>
<dbReference type="GO" id="GO:0019684">
    <property type="term" value="P:photosynthesis, light reaction"/>
    <property type="evidence" value="ECO:0007669"/>
    <property type="project" value="InterPro"/>
</dbReference>
<dbReference type="RefSeq" id="WP_093994418.1">
    <property type="nucleotide sequence ID" value="NZ_FXZK01000024.1"/>
</dbReference>
<dbReference type="AlphaFoldDB" id="A0A238LMY5"/>
<gene>
    <name evidence="2" type="ORF">LOM8899_04451</name>
</gene>
<dbReference type="SUPFAM" id="SSF50346">
    <property type="entry name" value="PRC-barrel domain"/>
    <property type="match status" value="1"/>
</dbReference>
<dbReference type="InterPro" id="IPR011033">
    <property type="entry name" value="PRC_barrel-like_sf"/>
</dbReference>
<dbReference type="Pfam" id="PF05239">
    <property type="entry name" value="PRC"/>
    <property type="match status" value="1"/>
</dbReference>
<organism evidence="2 3">
    <name type="scientific">Flavimaricola marinus</name>
    <dbReference type="NCBI Taxonomy" id="1819565"/>
    <lineage>
        <taxon>Bacteria</taxon>
        <taxon>Pseudomonadati</taxon>
        <taxon>Pseudomonadota</taxon>
        <taxon>Alphaproteobacteria</taxon>
        <taxon>Rhodobacterales</taxon>
        <taxon>Paracoccaceae</taxon>
        <taxon>Flavimaricola</taxon>
    </lineage>
</organism>
<sequence>MLYSLEDLTRYSAKIETHDFPVLEIFLTKTDHRLAYFMIDIGSWAEAQAILISIDLVTDISADDRSFKVDATLNDVNGADQLVMSDGRGAINGKLAKLDLETAKTISVDNDAGDEADQSRENGAAKLQRFNRFSKADIQGTDDTLGTFEDFLMSAETGQISHLVVDNGKVLSGRQLVVPIEKLTDVDLDASKLMLGITTSELNDAPQVETLDVLSRNWIDSIRTYYQLPL</sequence>
<dbReference type="EMBL" id="FXZK01000024">
    <property type="protein sequence ID" value="SMY10276.1"/>
    <property type="molecule type" value="Genomic_DNA"/>
</dbReference>
<dbReference type="Proteomes" id="UP000201613">
    <property type="component" value="Unassembled WGS sequence"/>
</dbReference>
<reference evidence="3" key="1">
    <citation type="submission" date="2017-05" db="EMBL/GenBank/DDBJ databases">
        <authorList>
            <person name="Rodrigo-Torres L."/>
            <person name="Arahal R. D."/>
            <person name="Lucena T."/>
        </authorList>
    </citation>
    <scope>NUCLEOTIDE SEQUENCE [LARGE SCALE GENOMIC DNA]</scope>
    <source>
        <strain evidence="3">CECT 8899</strain>
    </source>
</reference>
<dbReference type="InterPro" id="IPR027275">
    <property type="entry name" value="PRC-brl_dom"/>
</dbReference>
<name>A0A238LMY5_9RHOB</name>
<keyword evidence="3" id="KW-1185">Reference proteome</keyword>